<dbReference type="PANTHER" id="PTHR43326:SF1">
    <property type="entry name" value="METHIONINE--TRNA LIGASE, MITOCHONDRIAL"/>
    <property type="match status" value="1"/>
</dbReference>
<protein>
    <recommendedName>
        <fullName evidence="3">Methionine--tRNA ligase</fullName>
        <ecNumber evidence="2">6.1.1.10</ecNumber>
    </recommendedName>
    <alternativeName>
        <fullName evidence="10">Methionyl-tRNA synthetase</fullName>
    </alternativeName>
</protein>
<dbReference type="Gene3D" id="3.40.50.620">
    <property type="entry name" value="HUPs"/>
    <property type="match status" value="1"/>
</dbReference>
<proteinExistence type="inferred from homology"/>
<dbReference type="Gene3D" id="1.10.730.10">
    <property type="entry name" value="Isoleucyl-tRNA Synthetase, Domain 1"/>
    <property type="match status" value="1"/>
</dbReference>
<dbReference type="GO" id="GO:0006431">
    <property type="term" value="P:methionyl-tRNA aminoacylation"/>
    <property type="evidence" value="ECO:0007669"/>
    <property type="project" value="InterPro"/>
</dbReference>
<evidence type="ECO:0000256" key="6">
    <source>
        <dbReference type="ARBA" id="ARBA00022741"/>
    </source>
</evidence>
<comment type="similarity">
    <text evidence="11">Belongs to the class-I aminoacyl-tRNA synthetase family.</text>
</comment>
<dbReference type="Gene3D" id="2.170.220.10">
    <property type="match status" value="1"/>
</dbReference>
<evidence type="ECO:0000256" key="8">
    <source>
        <dbReference type="ARBA" id="ARBA00022917"/>
    </source>
</evidence>
<dbReference type="InterPro" id="IPR001412">
    <property type="entry name" value="aa-tRNA-synth_I_CS"/>
</dbReference>
<dbReference type="SUPFAM" id="SSF47323">
    <property type="entry name" value="Anticodon-binding domain of a subclass of class I aminoacyl-tRNA synthetases"/>
    <property type="match status" value="1"/>
</dbReference>
<keyword evidence="7 11" id="KW-0067">ATP-binding</keyword>
<dbReference type="InterPro" id="IPR009080">
    <property type="entry name" value="tRNAsynth_Ia_anticodon-bd"/>
</dbReference>
<evidence type="ECO:0000313" key="14">
    <source>
        <dbReference type="Proteomes" id="UP000176968"/>
    </source>
</evidence>
<evidence type="ECO:0000256" key="5">
    <source>
        <dbReference type="ARBA" id="ARBA00022598"/>
    </source>
</evidence>
<keyword evidence="8 11" id="KW-0648">Protein biosynthesis</keyword>
<gene>
    <name evidence="13" type="ORF">A3E04_03420</name>
</gene>
<comment type="function">
    <text evidence="1">Is required not only for elongation of protein synthesis but also for the initiation of all mRNA translation through initiator tRNA(fMet) aminoacylation.</text>
</comment>
<evidence type="ECO:0000256" key="9">
    <source>
        <dbReference type="ARBA" id="ARBA00023146"/>
    </source>
</evidence>
<keyword evidence="6 11" id="KW-0547">Nucleotide-binding</keyword>
<sequence length="489" mass="56531">MKFYITTTLPYVNAAPHLGHALEFIQADAVARYHRLRGDEVFFNIGTDEHGAKIYAKALEEGLPPQVYCDKYAAKFSLLKEKFNLSYDNFIRTTDKHHIEAAQKFWEKCQDNGFISNKKKYQVKYCVGCELEKTASDLVNDKCPEHPSLTLEIREEENYFFKFSAFQNKLLEFYRKNRNFVVPYSRQHEIVNFVSLGLQDFSISRLKSKMPWGIPVPDDEGQVMYVWFDALVNYISALGWPDDQERFQSFWGTKEQPNAIQIAGKDNLRQQAAMWQAMLMSVDLPNSKQIFIHGFINGEGGIKMSKTLGNVVDPIELVDKYGIDVVRYYLLRVIHPYEDSDFTPQKFEQNYTADLVNGLGNLVSRVATLIDKNNLSLNLKFTRNSEDWDEKYMELYTGVSIKMNAYKFNEVLEFLWSKLRACDEIITRTAPWKIKDLAELKNILEPVAQDILNVADLLRSFMPATAEKIIAQFTAPQIKKGEPLFPRLS</sequence>
<dbReference type="EC" id="6.1.1.10" evidence="2"/>
<keyword evidence="5 11" id="KW-0436">Ligase</keyword>
<keyword evidence="9 11" id="KW-0030">Aminoacyl-tRNA synthetase</keyword>
<dbReference type="EMBL" id="MFMY01000014">
    <property type="protein sequence ID" value="OGH00180.1"/>
    <property type="molecule type" value="Genomic_DNA"/>
</dbReference>
<evidence type="ECO:0000256" key="3">
    <source>
        <dbReference type="ARBA" id="ARBA00018753"/>
    </source>
</evidence>
<dbReference type="SUPFAM" id="SSF52374">
    <property type="entry name" value="Nucleotidylyl transferase"/>
    <property type="match status" value="1"/>
</dbReference>
<keyword evidence="4" id="KW-0963">Cytoplasm</keyword>
<evidence type="ECO:0000256" key="2">
    <source>
        <dbReference type="ARBA" id="ARBA00012838"/>
    </source>
</evidence>
<reference evidence="13 14" key="1">
    <citation type="journal article" date="2016" name="Nat. Commun.">
        <title>Thousands of microbial genomes shed light on interconnected biogeochemical processes in an aquifer system.</title>
        <authorList>
            <person name="Anantharaman K."/>
            <person name="Brown C.T."/>
            <person name="Hug L.A."/>
            <person name="Sharon I."/>
            <person name="Castelle C.J."/>
            <person name="Probst A.J."/>
            <person name="Thomas B.C."/>
            <person name="Singh A."/>
            <person name="Wilkins M.J."/>
            <person name="Karaoz U."/>
            <person name="Brodie E.L."/>
            <person name="Williams K.H."/>
            <person name="Hubbard S.S."/>
            <person name="Banfield J.F."/>
        </authorList>
    </citation>
    <scope>NUCLEOTIDE SEQUENCE [LARGE SCALE GENOMIC DNA]</scope>
</reference>
<evidence type="ECO:0000256" key="1">
    <source>
        <dbReference type="ARBA" id="ARBA00003314"/>
    </source>
</evidence>
<dbReference type="PROSITE" id="PS00178">
    <property type="entry name" value="AA_TRNA_LIGASE_I"/>
    <property type="match status" value="1"/>
</dbReference>
<dbReference type="InterPro" id="IPR014758">
    <property type="entry name" value="Met-tRNA_synth"/>
</dbReference>
<dbReference type="Proteomes" id="UP000176968">
    <property type="component" value="Unassembled WGS sequence"/>
</dbReference>
<evidence type="ECO:0000313" key="13">
    <source>
        <dbReference type="EMBL" id="OGH00180.1"/>
    </source>
</evidence>
<dbReference type="GO" id="GO:0004825">
    <property type="term" value="F:methionine-tRNA ligase activity"/>
    <property type="evidence" value="ECO:0007669"/>
    <property type="project" value="UniProtKB-EC"/>
</dbReference>
<evidence type="ECO:0000256" key="7">
    <source>
        <dbReference type="ARBA" id="ARBA00022840"/>
    </source>
</evidence>
<dbReference type="InterPro" id="IPR014729">
    <property type="entry name" value="Rossmann-like_a/b/a_fold"/>
</dbReference>
<dbReference type="PANTHER" id="PTHR43326">
    <property type="entry name" value="METHIONYL-TRNA SYNTHETASE"/>
    <property type="match status" value="1"/>
</dbReference>
<evidence type="ECO:0000256" key="4">
    <source>
        <dbReference type="ARBA" id="ARBA00022490"/>
    </source>
</evidence>
<dbReference type="InterPro" id="IPR023457">
    <property type="entry name" value="Met-tRNA_synth_2"/>
</dbReference>
<feature type="domain" description="Methionyl/Leucyl tRNA synthetase" evidence="12">
    <location>
        <begin position="135"/>
        <end position="366"/>
    </location>
</feature>
<dbReference type="PRINTS" id="PR01041">
    <property type="entry name" value="TRNASYNTHMET"/>
</dbReference>
<name>A0A1F6GPX7_9BACT</name>
<organism evidence="13 14">
    <name type="scientific">Candidatus Kuenenbacteria bacterium RIFCSPHIGHO2_12_FULL_42_14</name>
    <dbReference type="NCBI Taxonomy" id="1798563"/>
    <lineage>
        <taxon>Bacteria</taxon>
        <taxon>Candidatus Kueneniibacteriota</taxon>
    </lineage>
</organism>
<comment type="caution">
    <text evidence="13">The sequence shown here is derived from an EMBL/GenBank/DDBJ whole genome shotgun (WGS) entry which is preliminary data.</text>
</comment>
<evidence type="ECO:0000259" key="12">
    <source>
        <dbReference type="Pfam" id="PF09334"/>
    </source>
</evidence>
<dbReference type="GO" id="GO:0005524">
    <property type="term" value="F:ATP binding"/>
    <property type="evidence" value="ECO:0007669"/>
    <property type="project" value="UniProtKB-KW"/>
</dbReference>
<evidence type="ECO:0000256" key="11">
    <source>
        <dbReference type="RuleBase" id="RU363039"/>
    </source>
</evidence>
<accession>A0A1F6GPX7</accession>
<dbReference type="NCBIfam" id="TIGR00398">
    <property type="entry name" value="metG"/>
    <property type="match status" value="1"/>
</dbReference>
<dbReference type="InterPro" id="IPR015413">
    <property type="entry name" value="Methionyl/Leucyl_tRNA_Synth"/>
</dbReference>
<evidence type="ECO:0000256" key="10">
    <source>
        <dbReference type="ARBA" id="ARBA00030904"/>
    </source>
</evidence>
<dbReference type="Pfam" id="PF09334">
    <property type="entry name" value="tRNA-synt_1g"/>
    <property type="match status" value="1"/>
</dbReference>
<dbReference type="CDD" id="cd00814">
    <property type="entry name" value="MetRS_core"/>
    <property type="match status" value="1"/>
</dbReference>
<dbReference type="AlphaFoldDB" id="A0A1F6GPX7"/>
<dbReference type="InterPro" id="IPR033911">
    <property type="entry name" value="MetRS_core"/>
</dbReference>